<evidence type="ECO:0008006" key="3">
    <source>
        <dbReference type="Google" id="ProtNLM"/>
    </source>
</evidence>
<feature type="region of interest" description="Disordered" evidence="1">
    <location>
        <begin position="158"/>
        <end position="185"/>
    </location>
</feature>
<dbReference type="EMBL" id="VSSQ01030046">
    <property type="protein sequence ID" value="MPM80429.1"/>
    <property type="molecule type" value="Genomic_DNA"/>
</dbReference>
<evidence type="ECO:0000313" key="2">
    <source>
        <dbReference type="EMBL" id="MPM80429.1"/>
    </source>
</evidence>
<sequence length="201" mass="22349">MEDIKDEVQDKVEEPTPPVDVNLEETKEETTESGTKDTKDEKPEEPVKEETKEEDKPEEKQESEDVAGLKAEIAKLQGELEQAKANGDSKVELDQVNTLLKVQKDLATEYEGILNGIIEAKLQEIPENLKELVPANLNIKERLDWITKAEKTGIFKQANPDIEIGKPLNPSNKKQSTDTSKLSASSLMAMAYGSSTGRNKK</sequence>
<name>A0A645CU53_9ZZZZ</name>
<feature type="compositionally biased region" description="Polar residues" evidence="1">
    <location>
        <begin position="169"/>
        <end position="179"/>
    </location>
</feature>
<comment type="caution">
    <text evidence="2">The sequence shown here is derived from an EMBL/GenBank/DDBJ whole genome shotgun (WGS) entry which is preliminary data.</text>
</comment>
<feature type="compositionally biased region" description="Basic and acidic residues" evidence="1">
    <location>
        <begin position="24"/>
        <end position="60"/>
    </location>
</feature>
<reference evidence="2" key="1">
    <citation type="submission" date="2019-08" db="EMBL/GenBank/DDBJ databases">
        <authorList>
            <person name="Kucharzyk K."/>
            <person name="Murdoch R.W."/>
            <person name="Higgins S."/>
            <person name="Loffler F."/>
        </authorList>
    </citation>
    <scope>NUCLEOTIDE SEQUENCE</scope>
</reference>
<organism evidence="2">
    <name type="scientific">bioreactor metagenome</name>
    <dbReference type="NCBI Taxonomy" id="1076179"/>
    <lineage>
        <taxon>unclassified sequences</taxon>
        <taxon>metagenomes</taxon>
        <taxon>ecological metagenomes</taxon>
    </lineage>
</organism>
<evidence type="ECO:0000256" key="1">
    <source>
        <dbReference type="SAM" id="MobiDB-lite"/>
    </source>
</evidence>
<feature type="region of interest" description="Disordered" evidence="1">
    <location>
        <begin position="1"/>
        <end position="67"/>
    </location>
</feature>
<protein>
    <recommendedName>
        <fullName evidence="3">Scaffolding protein</fullName>
    </recommendedName>
</protein>
<gene>
    <name evidence="2" type="ORF">SDC9_127476</name>
</gene>
<feature type="compositionally biased region" description="Basic and acidic residues" evidence="1">
    <location>
        <begin position="1"/>
        <end position="14"/>
    </location>
</feature>
<accession>A0A645CU53</accession>
<proteinExistence type="predicted"/>
<dbReference type="AlphaFoldDB" id="A0A645CU53"/>